<evidence type="ECO:0000313" key="2">
    <source>
        <dbReference type="Proteomes" id="UP000886501"/>
    </source>
</evidence>
<keyword evidence="2" id="KW-1185">Reference proteome</keyword>
<organism evidence="1 2">
    <name type="scientific">Thelephora ganbajun</name>
    <name type="common">Ganba fungus</name>
    <dbReference type="NCBI Taxonomy" id="370292"/>
    <lineage>
        <taxon>Eukaryota</taxon>
        <taxon>Fungi</taxon>
        <taxon>Dikarya</taxon>
        <taxon>Basidiomycota</taxon>
        <taxon>Agaricomycotina</taxon>
        <taxon>Agaricomycetes</taxon>
        <taxon>Thelephorales</taxon>
        <taxon>Thelephoraceae</taxon>
        <taxon>Thelephora</taxon>
    </lineage>
</organism>
<dbReference type="EMBL" id="MU118408">
    <property type="protein sequence ID" value="KAF9642601.1"/>
    <property type="molecule type" value="Genomic_DNA"/>
</dbReference>
<sequence>MLGYCGVYFRLLERSRSEVVDAREFGLSQMRRVHIYSCSRATSLGDSKSQDPCPFISHCGCAFARVITTLRVDNVEGSFERQMCVSQLLTPFVVLTIHGLIHPAACIAGLVFDVYDPLPAMPAASPR</sequence>
<protein>
    <submittedName>
        <fullName evidence="1">Uncharacterized protein</fullName>
    </submittedName>
</protein>
<proteinExistence type="predicted"/>
<dbReference type="Proteomes" id="UP000886501">
    <property type="component" value="Unassembled WGS sequence"/>
</dbReference>
<reference evidence="1" key="2">
    <citation type="journal article" date="2020" name="Nat. Commun.">
        <title>Large-scale genome sequencing of mycorrhizal fungi provides insights into the early evolution of symbiotic traits.</title>
        <authorList>
            <person name="Miyauchi S."/>
            <person name="Kiss E."/>
            <person name="Kuo A."/>
            <person name="Drula E."/>
            <person name="Kohler A."/>
            <person name="Sanchez-Garcia M."/>
            <person name="Morin E."/>
            <person name="Andreopoulos B."/>
            <person name="Barry K.W."/>
            <person name="Bonito G."/>
            <person name="Buee M."/>
            <person name="Carver A."/>
            <person name="Chen C."/>
            <person name="Cichocki N."/>
            <person name="Clum A."/>
            <person name="Culley D."/>
            <person name="Crous P.W."/>
            <person name="Fauchery L."/>
            <person name="Girlanda M."/>
            <person name="Hayes R.D."/>
            <person name="Keri Z."/>
            <person name="LaButti K."/>
            <person name="Lipzen A."/>
            <person name="Lombard V."/>
            <person name="Magnuson J."/>
            <person name="Maillard F."/>
            <person name="Murat C."/>
            <person name="Nolan M."/>
            <person name="Ohm R.A."/>
            <person name="Pangilinan J."/>
            <person name="Pereira M.F."/>
            <person name="Perotto S."/>
            <person name="Peter M."/>
            <person name="Pfister S."/>
            <person name="Riley R."/>
            <person name="Sitrit Y."/>
            <person name="Stielow J.B."/>
            <person name="Szollosi G."/>
            <person name="Zifcakova L."/>
            <person name="Stursova M."/>
            <person name="Spatafora J.W."/>
            <person name="Tedersoo L."/>
            <person name="Vaario L.M."/>
            <person name="Yamada A."/>
            <person name="Yan M."/>
            <person name="Wang P."/>
            <person name="Xu J."/>
            <person name="Bruns T."/>
            <person name="Baldrian P."/>
            <person name="Vilgalys R."/>
            <person name="Dunand C."/>
            <person name="Henrissat B."/>
            <person name="Grigoriev I.V."/>
            <person name="Hibbett D."/>
            <person name="Nagy L.G."/>
            <person name="Martin F.M."/>
        </authorList>
    </citation>
    <scope>NUCLEOTIDE SEQUENCE</scope>
    <source>
        <strain evidence="1">P2</strain>
    </source>
</reference>
<gene>
    <name evidence="1" type="ORF">BDM02DRAFT_2008909</name>
</gene>
<evidence type="ECO:0000313" key="1">
    <source>
        <dbReference type="EMBL" id="KAF9642601.1"/>
    </source>
</evidence>
<comment type="caution">
    <text evidence="1">The sequence shown here is derived from an EMBL/GenBank/DDBJ whole genome shotgun (WGS) entry which is preliminary data.</text>
</comment>
<reference evidence="1" key="1">
    <citation type="submission" date="2019-10" db="EMBL/GenBank/DDBJ databases">
        <authorList>
            <consortium name="DOE Joint Genome Institute"/>
            <person name="Kuo A."/>
            <person name="Miyauchi S."/>
            <person name="Kiss E."/>
            <person name="Drula E."/>
            <person name="Kohler A."/>
            <person name="Sanchez-Garcia M."/>
            <person name="Andreopoulos B."/>
            <person name="Barry K.W."/>
            <person name="Bonito G."/>
            <person name="Buee M."/>
            <person name="Carver A."/>
            <person name="Chen C."/>
            <person name="Cichocki N."/>
            <person name="Clum A."/>
            <person name="Culley D."/>
            <person name="Crous P.W."/>
            <person name="Fauchery L."/>
            <person name="Girlanda M."/>
            <person name="Hayes R."/>
            <person name="Keri Z."/>
            <person name="Labutti K."/>
            <person name="Lipzen A."/>
            <person name="Lombard V."/>
            <person name="Magnuson J."/>
            <person name="Maillard F."/>
            <person name="Morin E."/>
            <person name="Murat C."/>
            <person name="Nolan M."/>
            <person name="Ohm R."/>
            <person name="Pangilinan J."/>
            <person name="Pereira M."/>
            <person name="Perotto S."/>
            <person name="Peter M."/>
            <person name="Riley R."/>
            <person name="Sitrit Y."/>
            <person name="Stielow B."/>
            <person name="Szollosi G."/>
            <person name="Zifcakova L."/>
            <person name="Stursova M."/>
            <person name="Spatafora J.W."/>
            <person name="Tedersoo L."/>
            <person name="Vaario L.-M."/>
            <person name="Yamada A."/>
            <person name="Yan M."/>
            <person name="Wang P."/>
            <person name="Xu J."/>
            <person name="Bruns T."/>
            <person name="Baldrian P."/>
            <person name="Vilgalys R."/>
            <person name="Henrissat B."/>
            <person name="Grigoriev I.V."/>
            <person name="Hibbett D."/>
            <person name="Nagy L.G."/>
            <person name="Martin F.M."/>
        </authorList>
    </citation>
    <scope>NUCLEOTIDE SEQUENCE</scope>
    <source>
        <strain evidence="1">P2</strain>
    </source>
</reference>
<accession>A0ACB6Z0E9</accession>
<name>A0ACB6Z0E9_THEGA</name>